<dbReference type="CDD" id="cd05121">
    <property type="entry name" value="ABC1_ADCK3-like"/>
    <property type="match status" value="1"/>
</dbReference>
<dbReference type="InterPro" id="IPR011009">
    <property type="entry name" value="Kinase-like_dom_sf"/>
</dbReference>
<dbReference type="InterPro" id="IPR050154">
    <property type="entry name" value="UbiB_kinase"/>
</dbReference>
<reference evidence="4" key="1">
    <citation type="submission" date="2022-09" db="EMBL/GenBank/DDBJ databases">
        <title>The genome sequence of Tsuneonella sp. YG55.</title>
        <authorList>
            <person name="Liu Y."/>
        </authorList>
    </citation>
    <scope>NUCLEOTIDE SEQUENCE</scope>
    <source>
        <strain evidence="4">YG55</strain>
    </source>
</reference>
<dbReference type="PANTHER" id="PTHR10566">
    <property type="entry name" value="CHAPERONE-ACTIVITY OF BC1 COMPLEX CABC1 -RELATED"/>
    <property type="match status" value="1"/>
</dbReference>
<sequence length="531" mass="57665">MADMPPSRMSDRKRLAQVIAILGRHGLGGIVSALGSGRSQTNAHPTRPEALVEALRELGPVATKLGQILAMRSDLLGPDWTAALSQLHDRVPGVPFERVEAPLTHALGEDSGQYFRELDREPIAAGSIAQVHAGIRSDGVPVIVKIRRPGIESVVDADMRLLRRIARLAQRASPLVERQRPDELLRFFAESLDREMDLGAEARASAEIGSYLARFGIETAHFDNEVSGRSLNVQERVDAIPATDLATLRDAGVDFTSVARGYSRAVLSMIIFNGRFHADPHPGNVLIRPDGTLVFIDFGAVGTLLPERRDELVRLSLAIAGEDIDDLVDVLLQWAGNPAVDREALKASLNQLVGKFRNTLLDQIDLSGIFADVFDLLRTYQLALPGDLALMLRTLLTAEGFVRRLDPRFDITSELAPIGKQLLMERASLANLRGNARRTASTLIRALLGTPEIVENLASIARRGQLPIRLDPQDLARLERPSGAAPMRSSDLIAAALIVSAAILADLSIIAAIGCALAALTFFFLARRPRS</sequence>
<keyword evidence="5" id="KW-1185">Reference proteome</keyword>
<accession>A0A9X2W336</accession>
<organism evidence="4 5">
    <name type="scientific">Tsuneonella litorea</name>
    <dbReference type="NCBI Taxonomy" id="2976475"/>
    <lineage>
        <taxon>Bacteria</taxon>
        <taxon>Pseudomonadati</taxon>
        <taxon>Pseudomonadota</taxon>
        <taxon>Alphaproteobacteria</taxon>
        <taxon>Sphingomonadales</taxon>
        <taxon>Erythrobacteraceae</taxon>
        <taxon>Tsuneonella</taxon>
    </lineage>
</organism>
<dbReference type="Proteomes" id="UP001142648">
    <property type="component" value="Unassembled WGS sequence"/>
</dbReference>
<evidence type="ECO:0000313" key="4">
    <source>
        <dbReference type="EMBL" id="MCT2560105.1"/>
    </source>
</evidence>
<evidence type="ECO:0000313" key="5">
    <source>
        <dbReference type="Proteomes" id="UP001142648"/>
    </source>
</evidence>
<evidence type="ECO:0000256" key="2">
    <source>
        <dbReference type="SAM" id="Phobius"/>
    </source>
</evidence>
<keyword evidence="2" id="KW-0472">Membrane</keyword>
<dbReference type="AlphaFoldDB" id="A0A9X2W336"/>
<dbReference type="SUPFAM" id="SSF56112">
    <property type="entry name" value="Protein kinase-like (PK-like)"/>
    <property type="match status" value="1"/>
</dbReference>
<comment type="caution">
    <text evidence="4">The sequence shown here is derived from an EMBL/GenBank/DDBJ whole genome shotgun (WGS) entry which is preliminary data.</text>
</comment>
<keyword evidence="2" id="KW-1133">Transmembrane helix</keyword>
<proteinExistence type="inferred from homology"/>
<dbReference type="EMBL" id="JAOAMV010000008">
    <property type="protein sequence ID" value="MCT2560105.1"/>
    <property type="molecule type" value="Genomic_DNA"/>
</dbReference>
<gene>
    <name evidence="4" type="ORF">N0B51_14070</name>
</gene>
<comment type="similarity">
    <text evidence="1">Belongs to the protein kinase superfamily. ADCK protein kinase family.</text>
</comment>
<evidence type="ECO:0000256" key="1">
    <source>
        <dbReference type="ARBA" id="ARBA00009670"/>
    </source>
</evidence>
<protein>
    <submittedName>
        <fullName evidence="4">AarF/UbiB family protein</fullName>
    </submittedName>
</protein>
<dbReference type="RefSeq" id="WP_187337189.1">
    <property type="nucleotide sequence ID" value="NZ_JAOAMV010000008.1"/>
</dbReference>
<feature type="domain" description="ABC1 atypical kinase-like" evidence="3">
    <location>
        <begin position="86"/>
        <end position="328"/>
    </location>
</feature>
<dbReference type="Pfam" id="PF03109">
    <property type="entry name" value="ABC1"/>
    <property type="match status" value="1"/>
</dbReference>
<dbReference type="InterPro" id="IPR004147">
    <property type="entry name" value="ABC1_dom"/>
</dbReference>
<feature type="transmembrane region" description="Helical" evidence="2">
    <location>
        <begin position="492"/>
        <end position="525"/>
    </location>
</feature>
<dbReference type="PANTHER" id="PTHR10566:SF113">
    <property type="entry name" value="PROTEIN ACTIVITY OF BC1 COMPLEX KINASE 7, CHLOROPLASTIC"/>
    <property type="match status" value="1"/>
</dbReference>
<keyword evidence="2" id="KW-0812">Transmembrane</keyword>
<name>A0A9X2W336_9SPHN</name>
<evidence type="ECO:0000259" key="3">
    <source>
        <dbReference type="Pfam" id="PF03109"/>
    </source>
</evidence>